<comment type="caution">
    <text evidence="2">The sequence shown here is derived from an EMBL/GenBank/DDBJ whole genome shotgun (WGS) entry which is preliminary data.</text>
</comment>
<evidence type="ECO:0000313" key="2">
    <source>
        <dbReference type="EMBL" id="MFC3679652.1"/>
    </source>
</evidence>
<sequence>MSFQEAVFILHEHEVVAGYRLKDFEQQVRQGASLIGPSGDYLCAAYVQVGNHQCAEAIVLFQLPVQCSGADIIARPDWYMPLQRLADNAGPGPNMGAGRIRLACQSQCSVSWHRQSLWEPATSDFMAIRKALRDSSLVQQPLPAAVAPVSADSSPLSAVQRVSGVSPGSLLAQKHDAPEVEALKQMLRNEVDTYRKQLQQLQQEIERQRSLNEALQRQTEQAESGALTARQAEELKQRHAHQLSGYQQQIELLQAELELARLDAETS</sequence>
<name>A0ABV7VRB2_9GAMM</name>
<evidence type="ECO:0000256" key="1">
    <source>
        <dbReference type="SAM" id="MobiDB-lite"/>
    </source>
</evidence>
<dbReference type="RefSeq" id="WP_376865398.1">
    <property type="nucleotide sequence ID" value="NZ_JBHRYB010000005.1"/>
</dbReference>
<feature type="region of interest" description="Disordered" evidence="1">
    <location>
        <begin position="214"/>
        <end position="241"/>
    </location>
</feature>
<dbReference type="EMBL" id="JBHRYB010000005">
    <property type="protein sequence ID" value="MFC3679652.1"/>
    <property type="molecule type" value="Genomic_DNA"/>
</dbReference>
<accession>A0ABV7VRB2</accession>
<protein>
    <submittedName>
        <fullName evidence="2">Uncharacterized protein</fullName>
    </submittedName>
</protein>
<gene>
    <name evidence="2" type="ORF">ACFOMG_05935</name>
</gene>
<reference evidence="3" key="1">
    <citation type="journal article" date="2019" name="Int. J. Syst. Evol. Microbiol.">
        <title>The Global Catalogue of Microorganisms (GCM) 10K type strain sequencing project: providing services to taxonomists for standard genome sequencing and annotation.</title>
        <authorList>
            <consortium name="The Broad Institute Genomics Platform"/>
            <consortium name="The Broad Institute Genome Sequencing Center for Infectious Disease"/>
            <person name="Wu L."/>
            <person name="Ma J."/>
        </authorList>
    </citation>
    <scope>NUCLEOTIDE SEQUENCE [LARGE SCALE GENOMIC DNA]</scope>
    <source>
        <strain evidence="3">KCTC 42424</strain>
    </source>
</reference>
<organism evidence="2 3">
    <name type="scientific">Bacterioplanoides pacificum</name>
    <dbReference type="NCBI Taxonomy" id="1171596"/>
    <lineage>
        <taxon>Bacteria</taxon>
        <taxon>Pseudomonadati</taxon>
        <taxon>Pseudomonadota</taxon>
        <taxon>Gammaproteobacteria</taxon>
        <taxon>Oceanospirillales</taxon>
        <taxon>Oceanospirillaceae</taxon>
        <taxon>Bacterioplanoides</taxon>
    </lineage>
</organism>
<dbReference type="Proteomes" id="UP001595722">
    <property type="component" value="Unassembled WGS sequence"/>
</dbReference>
<keyword evidence="3" id="KW-1185">Reference proteome</keyword>
<proteinExistence type="predicted"/>
<evidence type="ECO:0000313" key="3">
    <source>
        <dbReference type="Proteomes" id="UP001595722"/>
    </source>
</evidence>